<evidence type="ECO:0000313" key="2">
    <source>
        <dbReference type="EMBL" id="KZP31144.1"/>
    </source>
</evidence>
<dbReference type="Proteomes" id="UP000076532">
    <property type="component" value="Unassembled WGS sequence"/>
</dbReference>
<feature type="compositionally biased region" description="Acidic residues" evidence="1">
    <location>
        <begin position="633"/>
        <end position="643"/>
    </location>
</feature>
<dbReference type="AlphaFoldDB" id="A0A166TZ59"/>
<feature type="compositionally biased region" description="Low complexity" evidence="1">
    <location>
        <begin position="706"/>
        <end position="722"/>
    </location>
</feature>
<organism evidence="2 3">
    <name type="scientific">Athelia psychrophila</name>
    <dbReference type="NCBI Taxonomy" id="1759441"/>
    <lineage>
        <taxon>Eukaryota</taxon>
        <taxon>Fungi</taxon>
        <taxon>Dikarya</taxon>
        <taxon>Basidiomycota</taxon>
        <taxon>Agaricomycotina</taxon>
        <taxon>Agaricomycetes</taxon>
        <taxon>Agaricomycetidae</taxon>
        <taxon>Atheliales</taxon>
        <taxon>Atheliaceae</taxon>
        <taxon>Athelia</taxon>
    </lineage>
</organism>
<dbReference type="InterPro" id="IPR032675">
    <property type="entry name" value="LRR_dom_sf"/>
</dbReference>
<dbReference type="STRING" id="436010.A0A166TZ59"/>
<keyword evidence="3" id="KW-1185">Reference proteome</keyword>
<gene>
    <name evidence="2" type="ORF">FIBSPDRAFT_916869</name>
</gene>
<accession>A0A166TZ59</accession>
<dbReference type="EMBL" id="KV417490">
    <property type="protein sequence ID" value="KZP31144.1"/>
    <property type="molecule type" value="Genomic_DNA"/>
</dbReference>
<evidence type="ECO:0000313" key="3">
    <source>
        <dbReference type="Proteomes" id="UP000076532"/>
    </source>
</evidence>
<evidence type="ECO:0008006" key="4">
    <source>
        <dbReference type="Google" id="ProtNLM"/>
    </source>
</evidence>
<feature type="compositionally biased region" description="Low complexity" evidence="1">
    <location>
        <begin position="670"/>
        <end position="679"/>
    </location>
</feature>
<name>A0A166TZ59_9AGAM</name>
<dbReference type="OrthoDB" id="268763at2759"/>
<feature type="region of interest" description="Disordered" evidence="1">
    <location>
        <begin position="626"/>
        <end position="762"/>
    </location>
</feature>
<feature type="compositionally biased region" description="Acidic residues" evidence="1">
    <location>
        <begin position="736"/>
        <end position="752"/>
    </location>
</feature>
<protein>
    <recommendedName>
        <fullName evidence="4">F-box domain-containing protein</fullName>
    </recommendedName>
</protein>
<dbReference type="Gene3D" id="3.80.10.10">
    <property type="entry name" value="Ribonuclease Inhibitor"/>
    <property type="match status" value="1"/>
</dbReference>
<reference evidence="2 3" key="1">
    <citation type="journal article" date="2016" name="Mol. Biol. Evol.">
        <title>Comparative Genomics of Early-Diverging Mushroom-Forming Fungi Provides Insights into the Origins of Lignocellulose Decay Capabilities.</title>
        <authorList>
            <person name="Nagy L.G."/>
            <person name="Riley R."/>
            <person name="Tritt A."/>
            <person name="Adam C."/>
            <person name="Daum C."/>
            <person name="Floudas D."/>
            <person name="Sun H."/>
            <person name="Yadav J.S."/>
            <person name="Pangilinan J."/>
            <person name="Larsson K.H."/>
            <person name="Matsuura K."/>
            <person name="Barry K."/>
            <person name="Labutti K."/>
            <person name="Kuo R."/>
            <person name="Ohm R.A."/>
            <person name="Bhattacharya S.S."/>
            <person name="Shirouzu T."/>
            <person name="Yoshinaga Y."/>
            <person name="Martin F.M."/>
            <person name="Grigoriev I.V."/>
            <person name="Hibbett D.S."/>
        </authorList>
    </citation>
    <scope>NUCLEOTIDE SEQUENCE [LARGE SCALE GENOMIC DNA]</scope>
    <source>
        <strain evidence="2 3">CBS 109695</strain>
    </source>
</reference>
<evidence type="ECO:0000256" key="1">
    <source>
        <dbReference type="SAM" id="MobiDB-lite"/>
    </source>
</evidence>
<proteinExistence type="predicted"/>
<sequence length="853" mass="94346">MAPSILHDPDVTQKLLDAFLDMPGGKRSVSRLARSCKSFCEPALNVLWRELDSLVPVIGLFPAHLLKRARRPGLGLAKNPAEGDWSKVLEYGEKVRSLTYTERANNIAPSIFSVLEQFRPRSYILPHLRQLTWKAETPAGLARCSLFLNPELRELDLEIGPHFKHLDVFLQDVSNRTKLTSISITSPTGLPDTFTDILARQDALEKLVLVAPGALSPDVGRWASSLQKLHTLQLDLTGRSIIAVEGFFDDIPANNGWVTPSNDGSSDSGVFSEEDLDMDFTEIRKSSLALTGDLRTKSAFAHLRQLQLTGDVANIAVFLRHLRTDTLTQLDLVIEDPPQKVDWQDLSVVISERFGQTLQSFRVTATNSSRFSDLVRSTSRGDAPARHLTFEHFTAMPRLVRLEVDLPESIIFHNADLSHLSRICRNIESLKLCPTARFPSATAPPWLTMEGLAPLTANCKRLHTLAVVLNAKPGTAKVLTARHVSSRSLVRLHVGHSWIGDPLHVAILLSHLAPHLNLLKFFHEKNRPGYVEANVRAWTMVSEYLPHLQNMRLVERQHTPARANMAPATYDKGIEARPVIIQRGVDANPSTADASIQSSPVLFSQEIETIPELSSVTIDAIPLTAELSVGTETETETEEEESNTESPIEPLQEDHPSESPVAPEQEESPSESAVAPEQELPSESLVTPEEESPSKSPVTPEEESPSESPIIPEESPSESPVASEEESPSESAVTPDQEDSASDSSDEPEEYSPADAEPTETMITMDVPDIIDVSENEKDDSQNQSRYYMIPTVVSFVSSACKTIFFIPLYIPTRIYNMSLATIYARRTGYLEDDDSINEKTSEEPLDISPVCL</sequence>